<gene>
    <name evidence="1" type="ORF">EV182_003598</name>
</gene>
<dbReference type="EMBL" id="JAMZIH010006100">
    <property type="protein sequence ID" value="KAJ1674283.1"/>
    <property type="molecule type" value="Genomic_DNA"/>
</dbReference>
<protein>
    <submittedName>
        <fullName evidence="1">Uncharacterized protein</fullName>
    </submittedName>
</protein>
<name>A0ACC1HEX8_9FUNG</name>
<comment type="caution">
    <text evidence="1">The sequence shown here is derived from an EMBL/GenBank/DDBJ whole genome shotgun (WGS) entry which is preliminary data.</text>
</comment>
<sequence length="328" mass="36542">NYRDAIADCEKVLTFINTDIDERIAEGCTTAHSAALLRMAKAYKELGDMDACRSAMTRRNAIENRLGRDRLDASSESINDRKSAEESARVEQRMADEWRERGNAAYKDGEFSKALQFYKQGLSFSIYDTKLHGNACMCLIKLRKWEQALKHANQCILLEPDWVKGYYLKAQILAEQSKLDAAESTLLTALEKDKDSIPVNMLLQQVRERRSKSSLLKKRATITATTKSPGSGPKAWETDPILDLKKISNLDDLKSISSAATKGEGIAAGPAGSSAIPDASSDNGDDVPVTFKQYLERVLTRKFLVESGVELLVALVGVFITWYIIKHR</sequence>
<keyword evidence="2" id="KW-1185">Reference proteome</keyword>
<accession>A0ACC1HEX8</accession>
<organism evidence="1 2">
    <name type="scientific">Spiromyces aspiralis</name>
    <dbReference type="NCBI Taxonomy" id="68401"/>
    <lineage>
        <taxon>Eukaryota</taxon>
        <taxon>Fungi</taxon>
        <taxon>Fungi incertae sedis</taxon>
        <taxon>Zoopagomycota</taxon>
        <taxon>Kickxellomycotina</taxon>
        <taxon>Kickxellomycetes</taxon>
        <taxon>Kickxellales</taxon>
        <taxon>Kickxellaceae</taxon>
        <taxon>Spiromyces</taxon>
    </lineage>
</organism>
<evidence type="ECO:0000313" key="2">
    <source>
        <dbReference type="Proteomes" id="UP001145114"/>
    </source>
</evidence>
<feature type="non-terminal residue" evidence="1">
    <location>
        <position position="1"/>
    </location>
</feature>
<evidence type="ECO:0000313" key="1">
    <source>
        <dbReference type="EMBL" id="KAJ1674283.1"/>
    </source>
</evidence>
<reference evidence="1" key="1">
    <citation type="submission" date="2022-06" db="EMBL/GenBank/DDBJ databases">
        <title>Phylogenomic reconstructions and comparative analyses of Kickxellomycotina fungi.</title>
        <authorList>
            <person name="Reynolds N.K."/>
            <person name="Stajich J.E."/>
            <person name="Barry K."/>
            <person name="Grigoriev I.V."/>
            <person name="Crous P."/>
            <person name="Smith M.E."/>
        </authorList>
    </citation>
    <scope>NUCLEOTIDE SEQUENCE</scope>
    <source>
        <strain evidence="1">RSA 2271</strain>
    </source>
</reference>
<proteinExistence type="predicted"/>
<dbReference type="Proteomes" id="UP001145114">
    <property type="component" value="Unassembled WGS sequence"/>
</dbReference>